<proteinExistence type="predicted"/>
<name>A0ACC2P8D8_9HYME</name>
<dbReference type="Proteomes" id="UP001239111">
    <property type="component" value="Chromosome 2"/>
</dbReference>
<sequence length="510" mass="55914">MSRRPGPLATSTHLSGPLATSTQLSGPLATSTQLSGPLATSTQLSPLADRILSAQSILDDLESQKVANASVNVPSSAKKSKTTAKQPKVKIIPNASQTIKSQVLDKYKTAKALAKKNGSIVAKTKVANNSSSTAQLVSPRVPAVNEQNVVDLSLTKEQLDELQRRIASGQINLRTFLNGQKTMNTPPSPALIIPESQGLNDDSEDVQDGTKELFDGNNSSEVSQEIESQIVDDDQMDYENQLGLEEDDETPDLFDDDNLSVVSEKDSSANMEEQFPENRDEVPTNNDPAKDGQIVILQPNVTIAGKDVNLSELHNLVHSEHCCAPCRHTMQLILEGINELKLNASSKASPPKMMKPNPADYPLLPPLPCKTHEELLFLNELVNQEDKKAANQYISFLGSLGGLDPKIAIKTMLERTMTNTLSRKCTWKIPKPDEDGNPKLVIGEFYIFEIMSAVNISNWKGHKSPDDPAVEIPVTRHGNFKVMKDWVKRASRRVANENKNNMALHHQIDV</sequence>
<reference evidence="1" key="1">
    <citation type="submission" date="2023-04" db="EMBL/GenBank/DDBJ databases">
        <title>A chromosome-level genome assembly of the parasitoid wasp Eretmocerus hayati.</title>
        <authorList>
            <person name="Zhong Y."/>
            <person name="Liu S."/>
            <person name="Liu Y."/>
        </authorList>
    </citation>
    <scope>NUCLEOTIDE SEQUENCE</scope>
    <source>
        <strain evidence="1">ZJU_SS_LIU_2023</strain>
    </source>
</reference>
<evidence type="ECO:0000313" key="1">
    <source>
        <dbReference type="EMBL" id="KAJ8679685.1"/>
    </source>
</evidence>
<accession>A0ACC2P8D8</accession>
<comment type="caution">
    <text evidence="1">The sequence shown here is derived from an EMBL/GenBank/DDBJ whole genome shotgun (WGS) entry which is preliminary data.</text>
</comment>
<dbReference type="EMBL" id="CM056742">
    <property type="protein sequence ID" value="KAJ8679685.1"/>
    <property type="molecule type" value="Genomic_DNA"/>
</dbReference>
<evidence type="ECO:0000313" key="2">
    <source>
        <dbReference type="Proteomes" id="UP001239111"/>
    </source>
</evidence>
<organism evidence="1 2">
    <name type="scientific">Eretmocerus hayati</name>
    <dbReference type="NCBI Taxonomy" id="131215"/>
    <lineage>
        <taxon>Eukaryota</taxon>
        <taxon>Metazoa</taxon>
        <taxon>Ecdysozoa</taxon>
        <taxon>Arthropoda</taxon>
        <taxon>Hexapoda</taxon>
        <taxon>Insecta</taxon>
        <taxon>Pterygota</taxon>
        <taxon>Neoptera</taxon>
        <taxon>Endopterygota</taxon>
        <taxon>Hymenoptera</taxon>
        <taxon>Apocrita</taxon>
        <taxon>Proctotrupomorpha</taxon>
        <taxon>Chalcidoidea</taxon>
        <taxon>Aphelinidae</taxon>
        <taxon>Aphelininae</taxon>
        <taxon>Eretmocerus</taxon>
    </lineage>
</organism>
<protein>
    <submittedName>
        <fullName evidence="1">Uncharacterized protein</fullName>
    </submittedName>
</protein>
<keyword evidence="2" id="KW-1185">Reference proteome</keyword>
<gene>
    <name evidence="1" type="ORF">QAD02_015472</name>
</gene>